<sequence length="210" mass="21496">MSISQRRTNLFITALLLLAIAAVACSSADDTSSDSSDAGPAASSYETCEGFITTDHVEAESGTSGLVDRVRVLDVTSIPGLAESGATANCLVEVFRTIDSSNSAAPGDSITLSLVQFETPELASSLYNSTLAAAILTAEQVGDLAEIQQSVVGADSYLMDIKAGGIGAIVVYTFGSTFVSMSSTANDEGSALLDGQQLVNVAQGVQSRLP</sequence>
<organism evidence="3 4">
    <name type="scientific">Candidatus Lucifugimonas marina</name>
    <dbReference type="NCBI Taxonomy" id="3038979"/>
    <lineage>
        <taxon>Bacteria</taxon>
        <taxon>Bacillati</taxon>
        <taxon>Chloroflexota</taxon>
        <taxon>Dehalococcoidia</taxon>
        <taxon>SAR202 cluster</taxon>
        <taxon>Candidatus Lucifugimonadales</taxon>
        <taxon>Candidatus Lucifugimonadaceae</taxon>
        <taxon>Candidatus Lucifugimonas</taxon>
    </lineage>
</organism>
<evidence type="ECO:0000313" key="2">
    <source>
        <dbReference type="EMBL" id="MDG0866503.1"/>
    </source>
</evidence>
<dbReference type="RefSeq" id="WP_342823968.1">
    <property type="nucleotide sequence ID" value="NZ_CP046146.1"/>
</dbReference>
<dbReference type="Proteomes" id="UP001321249">
    <property type="component" value="Unassembled WGS sequence"/>
</dbReference>
<reference evidence="4 5" key="1">
    <citation type="submission" date="2019-11" db="EMBL/GenBank/DDBJ databases">
        <authorList>
            <person name="Cho J.-C."/>
        </authorList>
    </citation>
    <scope>NUCLEOTIDE SEQUENCE [LARGE SCALE GENOMIC DNA]</scope>
    <source>
        <strain evidence="3 4">JH1073</strain>
        <strain evidence="2 5">JH702</strain>
    </source>
</reference>
<feature type="signal peptide" evidence="1">
    <location>
        <begin position="1"/>
        <end position="28"/>
    </location>
</feature>
<proteinExistence type="predicted"/>
<name>A0AAJ6CW45_9CHLR</name>
<dbReference type="AlphaFoldDB" id="A0AAJ6CW45"/>
<feature type="chain" id="PRO_5042587013" description="DUF3558 domain-containing protein" evidence="1">
    <location>
        <begin position="29"/>
        <end position="210"/>
    </location>
</feature>
<evidence type="ECO:0000313" key="5">
    <source>
        <dbReference type="Proteomes" id="UP001321249"/>
    </source>
</evidence>
<evidence type="ECO:0000313" key="4">
    <source>
        <dbReference type="Proteomes" id="UP001219901"/>
    </source>
</evidence>
<dbReference type="EMBL" id="WMBE01000002">
    <property type="protein sequence ID" value="MDG0866503.1"/>
    <property type="molecule type" value="Genomic_DNA"/>
</dbReference>
<keyword evidence="1" id="KW-0732">Signal</keyword>
<accession>A0AAJ6CW45</accession>
<evidence type="ECO:0000256" key="1">
    <source>
        <dbReference type="SAM" id="SignalP"/>
    </source>
</evidence>
<protein>
    <recommendedName>
        <fullName evidence="6">DUF3558 domain-containing protein</fullName>
    </recommendedName>
</protein>
<reference evidence="3" key="2">
    <citation type="journal article" date="2023" name="Nat. Commun.">
        <title>Cultivation of marine bacteria of the SAR202 clade.</title>
        <authorList>
            <person name="Lim Y."/>
            <person name="Seo J.H."/>
            <person name="Giovannoni S.J."/>
            <person name="Kang I."/>
            <person name="Cho J.C."/>
        </authorList>
    </citation>
    <scope>NUCLEOTIDE SEQUENCE</scope>
    <source>
        <strain evidence="3">JH1073</strain>
    </source>
</reference>
<reference evidence="4" key="3">
    <citation type="submission" date="2023-06" db="EMBL/GenBank/DDBJ databases">
        <title>Pangenomics reveal diversification of enzyme families and niche specialization in globally abundant SAR202 bacteria.</title>
        <authorList>
            <person name="Saw J.H.W."/>
        </authorList>
    </citation>
    <scope>NUCLEOTIDE SEQUENCE [LARGE SCALE GENOMIC DNA]</scope>
    <source>
        <strain evidence="4">JH1073</strain>
    </source>
</reference>
<evidence type="ECO:0008006" key="6">
    <source>
        <dbReference type="Google" id="ProtNLM"/>
    </source>
</evidence>
<gene>
    <name evidence="2" type="ORF">GKO46_05375</name>
    <name evidence="3" type="ORF">GKO48_13620</name>
</gene>
<dbReference type="EMBL" id="CP046147">
    <property type="protein sequence ID" value="WFG40595.1"/>
    <property type="molecule type" value="Genomic_DNA"/>
</dbReference>
<evidence type="ECO:0000313" key="3">
    <source>
        <dbReference type="EMBL" id="WFG40595.1"/>
    </source>
</evidence>
<dbReference type="PROSITE" id="PS51257">
    <property type="entry name" value="PROKAR_LIPOPROTEIN"/>
    <property type="match status" value="1"/>
</dbReference>
<keyword evidence="4" id="KW-1185">Reference proteome</keyword>
<dbReference type="Proteomes" id="UP001219901">
    <property type="component" value="Chromosome"/>
</dbReference>